<feature type="transmembrane region" description="Helical" evidence="7">
    <location>
        <begin position="190"/>
        <end position="212"/>
    </location>
</feature>
<evidence type="ECO:0000313" key="13">
    <source>
        <dbReference type="Proteomes" id="UP000536909"/>
    </source>
</evidence>
<dbReference type="GO" id="GO:0016020">
    <property type="term" value="C:membrane"/>
    <property type="evidence" value="ECO:0007669"/>
    <property type="project" value="UniProtKB-SubCell"/>
</dbReference>
<name>A0AAJ5F137_9DEIO</name>
<proteinExistence type="inferred from homology"/>
<dbReference type="Proteomes" id="UP000308000">
    <property type="component" value="Unassembled WGS sequence"/>
</dbReference>
<organism evidence="11 12">
    <name type="scientific">Deinococcus metallilatus</name>
    <dbReference type="NCBI Taxonomy" id="1211322"/>
    <lineage>
        <taxon>Bacteria</taxon>
        <taxon>Thermotogati</taxon>
        <taxon>Deinococcota</taxon>
        <taxon>Deinococci</taxon>
        <taxon>Deinococcales</taxon>
        <taxon>Deinococcaceae</taxon>
        <taxon>Deinococcus</taxon>
    </lineage>
</organism>
<evidence type="ECO:0000256" key="6">
    <source>
        <dbReference type="ARBA" id="ARBA00023136"/>
    </source>
</evidence>
<evidence type="ECO:0000256" key="4">
    <source>
        <dbReference type="ARBA" id="ARBA00022692"/>
    </source>
</evidence>
<evidence type="ECO:0000313" key="10">
    <source>
        <dbReference type="EMBL" id="MBB5297429.1"/>
    </source>
</evidence>
<keyword evidence="6 7" id="KW-0472">Membrane</keyword>
<evidence type="ECO:0000313" key="11">
    <source>
        <dbReference type="EMBL" id="TLK20835.1"/>
    </source>
</evidence>
<keyword evidence="3" id="KW-0813">Transport</keyword>
<dbReference type="AlphaFoldDB" id="A0AAJ5F137"/>
<dbReference type="NCBIfam" id="TIGR01297">
    <property type="entry name" value="CDF"/>
    <property type="match status" value="1"/>
</dbReference>
<dbReference type="PANTHER" id="PTHR43840">
    <property type="entry name" value="MITOCHONDRIAL METAL TRANSPORTER 1-RELATED"/>
    <property type="match status" value="1"/>
</dbReference>
<dbReference type="InterPro" id="IPR002524">
    <property type="entry name" value="Cation_efflux"/>
</dbReference>
<dbReference type="Gene3D" id="3.30.70.1350">
    <property type="entry name" value="Cation efflux protein, cytoplasmic domain"/>
    <property type="match status" value="2"/>
</dbReference>
<feature type="transmembrane region" description="Helical" evidence="7">
    <location>
        <begin position="80"/>
        <end position="101"/>
    </location>
</feature>
<dbReference type="Gene3D" id="1.20.1510.10">
    <property type="entry name" value="Cation efflux protein transmembrane domain"/>
    <property type="match status" value="1"/>
</dbReference>
<evidence type="ECO:0000256" key="2">
    <source>
        <dbReference type="ARBA" id="ARBA00008114"/>
    </source>
</evidence>
<accession>A0AAJ5F137</accession>
<evidence type="ECO:0000256" key="1">
    <source>
        <dbReference type="ARBA" id="ARBA00004141"/>
    </source>
</evidence>
<dbReference type="Proteomes" id="UP000536909">
    <property type="component" value="Unassembled WGS sequence"/>
</dbReference>
<dbReference type="InterPro" id="IPR027469">
    <property type="entry name" value="Cation_efflux_TMD_sf"/>
</dbReference>
<dbReference type="InterPro" id="IPR058533">
    <property type="entry name" value="Cation_efflux_TM"/>
</dbReference>
<dbReference type="Pfam" id="PF16916">
    <property type="entry name" value="ZT_dimer"/>
    <property type="match status" value="2"/>
</dbReference>
<feature type="transmembrane region" description="Helical" evidence="7">
    <location>
        <begin position="42"/>
        <end position="59"/>
    </location>
</feature>
<feature type="domain" description="Cation efflux protein transmembrane" evidence="8">
    <location>
        <begin position="14"/>
        <end position="216"/>
    </location>
</feature>
<dbReference type="EMBL" id="JACHFV010000025">
    <property type="protein sequence ID" value="MBB5297429.1"/>
    <property type="molecule type" value="Genomic_DNA"/>
</dbReference>
<gene>
    <name evidence="11" type="ORF">FCS05_19895</name>
    <name evidence="10" type="ORF">HNQ10_004302</name>
</gene>
<dbReference type="InterPro" id="IPR027470">
    <property type="entry name" value="Cation_efflux_CTD"/>
</dbReference>
<evidence type="ECO:0000256" key="5">
    <source>
        <dbReference type="ARBA" id="ARBA00022989"/>
    </source>
</evidence>
<keyword evidence="4 7" id="KW-0812">Transmembrane</keyword>
<evidence type="ECO:0000256" key="7">
    <source>
        <dbReference type="SAM" id="Phobius"/>
    </source>
</evidence>
<feature type="domain" description="Cation efflux protein cytoplasmic" evidence="9">
    <location>
        <begin position="224"/>
        <end position="296"/>
    </location>
</feature>
<dbReference type="EMBL" id="VBRC01000026">
    <property type="protein sequence ID" value="TLK20835.1"/>
    <property type="molecule type" value="Genomic_DNA"/>
</dbReference>
<dbReference type="PANTHER" id="PTHR43840:SF15">
    <property type="entry name" value="MITOCHONDRIAL METAL TRANSPORTER 1-RELATED"/>
    <property type="match status" value="1"/>
</dbReference>
<reference evidence="11 12" key="1">
    <citation type="submission" date="2019-04" db="EMBL/GenBank/DDBJ databases">
        <title>Deinococcus metalilatus MA1002 mutant No.5.</title>
        <authorList>
            <person name="Park W."/>
            <person name="Park C."/>
        </authorList>
    </citation>
    <scope>NUCLEOTIDE SEQUENCE [LARGE SCALE GENOMIC DNA]</scope>
    <source>
        <strain evidence="11 12">MA1002-m5</strain>
    </source>
</reference>
<feature type="transmembrane region" description="Helical" evidence="7">
    <location>
        <begin position="113"/>
        <end position="130"/>
    </location>
</feature>
<dbReference type="InterPro" id="IPR036837">
    <property type="entry name" value="Cation_efflux_CTD_sf"/>
</dbReference>
<sequence length="475" mass="50850">MTRPPPSKTQAAALSIASGAGLTLAKLVVGLATGSLSILSEALHSLLDFIAAVITFFVVRLSGQPADANHPYGHARAEQLGALAETVLLSITATLVMTEAYRRLFIRPEIPEVGIWSFVVMGGSIVVDLIRVRALRAAARVHKSAALEADAANFSNDLLSSTLVLIALTIIVLAPSLPFVPPSVTSRVDAVAAAIVALLAFRVALTLAWRAVNNLMDAVPRELSVQLLALVEAVPGVLPGTARVRSRLVGEIPYVDVTVNTDHAASLAEAHILSRHVEEAVKAEHPEADVVVEVRPGRSEYEAQTRTVRAVAARLGLDVHHVDVLLVAGGIQVDVDLELSPALTLAEAHRQSEALETEMVQMLPEVRRVAVHLEPRHDHPRPAVRHEETARAVRLALQEQLAVDRIVEVEAALTEEGAVVNVRVLFAPELTLAAVHAEMSTLERQIRVQVPGVDQVRIDPEPAEPVPGTSQVVVR</sequence>
<comment type="caution">
    <text evidence="11">The sequence shown here is derived from an EMBL/GenBank/DDBJ whole genome shotgun (WGS) entry which is preliminary data.</text>
</comment>
<dbReference type="RefSeq" id="WP_129120536.1">
    <property type="nucleotide sequence ID" value="NZ_BSUI01000030.1"/>
</dbReference>
<evidence type="ECO:0000259" key="9">
    <source>
        <dbReference type="Pfam" id="PF16916"/>
    </source>
</evidence>
<dbReference type="Pfam" id="PF01545">
    <property type="entry name" value="Cation_efflux"/>
    <property type="match status" value="1"/>
</dbReference>
<evidence type="ECO:0000256" key="3">
    <source>
        <dbReference type="ARBA" id="ARBA00022448"/>
    </source>
</evidence>
<keyword evidence="5 7" id="KW-1133">Transmembrane helix</keyword>
<dbReference type="SUPFAM" id="SSF161111">
    <property type="entry name" value="Cation efflux protein transmembrane domain-like"/>
    <property type="match status" value="1"/>
</dbReference>
<evidence type="ECO:0000259" key="8">
    <source>
        <dbReference type="Pfam" id="PF01545"/>
    </source>
</evidence>
<protein>
    <submittedName>
        <fullName evidence="10">Cation diffusion facilitator family transporter</fullName>
    </submittedName>
    <submittedName>
        <fullName evidence="11">Cation-efflux pump</fullName>
    </submittedName>
</protein>
<feature type="transmembrane region" description="Helical" evidence="7">
    <location>
        <begin position="158"/>
        <end position="178"/>
    </location>
</feature>
<dbReference type="GO" id="GO:0008324">
    <property type="term" value="F:monoatomic cation transmembrane transporter activity"/>
    <property type="evidence" value="ECO:0007669"/>
    <property type="project" value="InterPro"/>
</dbReference>
<dbReference type="SUPFAM" id="SSF160240">
    <property type="entry name" value="Cation efflux protein cytoplasmic domain-like"/>
    <property type="match status" value="2"/>
</dbReference>
<keyword evidence="13" id="KW-1185">Reference proteome</keyword>
<evidence type="ECO:0000313" key="12">
    <source>
        <dbReference type="Proteomes" id="UP000308000"/>
    </source>
</evidence>
<feature type="transmembrane region" description="Helical" evidence="7">
    <location>
        <begin position="12"/>
        <end position="36"/>
    </location>
</feature>
<dbReference type="InterPro" id="IPR050291">
    <property type="entry name" value="CDF_Transporter"/>
</dbReference>
<feature type="domain" description="Cation efflux protein cytoplasmic" evidence="9">
    <location>
        <begin position="317"/>
        <end position="375"/>
    </location>
</feature>
<comment type="similarity">
    <text evidence="2">Belongs to the cation diffusion facilitator (CDF) transporter (TC 2.A.4) family.</text>
</comment>
<comment type="subcellular location">
    <subcellularLocation>
        <location evidence="1">Membrane</location>
        <topology evidence="1">Multi-pass membrane protein</topology>
    </subcellularLocation>
</comment>
<reference evidence="10 13" key="2">
    <citation type="submission" date="2020-08" db="EMBL/GenBank/DDBJ databases">
        <title>Genomic Encyclopedia of Type Strains, Phase IV (KMG-IV): sequencing the most valuable type-strain genomes for metagenomic binning, comparative biology and taxonomic classification.</title>
        <authorList>
            <person name="Goeker M."/>
        </authorList>
    </citation>
    <scope>NUCLEOTIDE SEQUENCE [LARGE SCALE GENOMIC DNA]</scope>
    <source>
        <strain evidence="10 13">DSM 105434</strain>
    </source>
</reference>